<reference evidence="2 3" key="1">
    <citation type="submission" date="2020-08" db="EMBL/GenBank/DDBJ databases">
        <title>Genomic Encyclopedia of Type Strains, Phase III (KMG-III): the genomes of soil and plant-associated and newly described type strains.</title>
        <authorList>
            <person name="Whitman W."/>
        </authorList>
    </citation>
    <scope>NUCLEOTIDE SEQUENCE [LARGE SCALE GENOMIC DNA]</scope>
    <source>
        <strain evidence="2 3">CECT 5995</strain>
    </source>
</reference>
<dbReference type="Pfam" id="PF04993">
    <property type="entry name" value="TfoX_N"/>
    <property type="match status" value="1"/>
</dbReference>
<dbReference type="SUPFAM" id="SSF159894">
    <property type="entry name" value="YgaC/TfoX-N like"/>
    <property type="match status" value="1"/>
</dbReference>
<organism evidence="2 3">
    <name type="scientific">Halomonas organivorans</name>
    <dbReference type="NCBI Taxonomy" id="257772"/>
    <lineage>
        <taxon>Bacteria</taxon>
        <taxon>Pseudomonadati</taxon>
        <taxon>Pseudomonadota</taxon>
        <taxon>Gammaproteobacteria</taxon>
        <taxon>Oceanospirillales</taxon>
        <taxon>Halomonadaceae</taxon>
        <taxon>Halomonas</taxon>
    </lineage>
</organism>
<dbReference type="InterPro" id="IPR007076">
    <property type="entry name" value="TfoX_N"/>
</dbReference>
<evidence type="ECO:0000313" key="2">
    <source>
        <dbReference type="EMBL" id="MBB3139806.1"/>
    </source>
</evidence>
<evidence type="ECO:0000313" key="3">
    <source>
        <dbReference type="Proteomes" id="UP000525987"/>
    </source>
</evidence>
<comment type="caution">
    <text evidence="2">The sequence shown here is derived from an EMBL/GenBank/DDBJ whole genome shotgun (WGS) entry which is preliminary data.</text>
</comment>
<dbReference type="InterPro" id="IPR047525">
    <property type="entry name" value="TfoX-like"/>
</dbReference>
<accession>A0A7W5G4X3</accession>
<sequence>MSEYTEYLQDVFALLGSISARRMFGGHGIYHDGVMFALVTDETLYLKTDTENVADFEREGLEPFAYLRRGKVVRLSYHQAPEALFEDPELALAWARRSLAAALRGRA</sequence>
<gene>
    <name evidence="2" type="ORF">FHR96_000653</name>
</gene>
<dbReference type="Gene3D" id="3.30.1460.30">
    <property type="entry name" value="YgaC/TfoX-N like chaperone"/>
    <property type="match status" value="1"/>
</dbReference>
<dbReference type="Proteomes" id="UP000525987">
    <property type="component" value="Unassembled WGS sequence"/>
</dbReference>
<feature type="domain" description="TfoX N-terminal" evidence="1">
    <location>
        <begin position="11"/>
        <end position="102"/>
    </location>
</feature>
<dbReference type="AlphaFoldDB" id="A0A7W5G4X3"/>
<dbReference type="EMBL" id="JACHXM010000002">
    <property type="protein sequence ID" value="MBB3139806.1"/>
    <property type="molecule type" value="Genomic_DNA"/>
</dbReference>
<protein>
    <submittedName>
        <fullName evidence="2">DNA transformation protein</fullName>
    </submittedName>
</protein>
<dbReference type="PANTHER" id="PTHR36121:SF1">
    <property type="entry name" value="PROTEIN SXY"/>
    <property type="match status" value="1"/>
</dbReference>
<proteinExistence type="predicted"/>
<dbReference type="PANTHER" id="PTHR36121">
    <property type="entry name" value="PROTEIN SXY"/>
    <property type="match status" value="1"/>
</dbReference>
<keyword evidence="3" id="KW-1185">Reference proteome</keyword>
<name>A0A7W5G4X3_9GAMM</name>
<dbReference type="RefSeq" id="WP_183386226.1">
    <property type="nucleotide sequence ID" value="NZ_JACHXM010000002.1"/>
</dbReference>
<evidence type="ECO:0000259" key="1">
    <source>
        <dbReference type="Pfam" id="PF04993"/>
    </source>
</evidence>